<comment type="caution">
    <text evidence="1">The sequence shown here is derived from an EMBL/GenBank/DDBJ whole genome shotgun (WGS) entry which is preliminary data.</text>
</comment>
<dbReference type="STRING" id="28092.WM40_23655"/>
<name>A0A0F5JU41_9BURK</name>
<dbReference type="AlphaFoldDB" id="A0A0F5JU41"/>
<gene>
    <name evidence="1" type="ORF">WM40_23655</name>
</gene>
<keyword evidence="2" id="KW-1185">Reference proteome</keyword>
<protein>
    <submittedName>
        <fullName evidence="1">Uncharacterized protein</fullName>
    </submittedName>
</protein>
<reference evidence="1 2" key="1">
    <citation type="submission" date="2015-03" db="EMBL/GenBank/DDBJ databases">
        <title>Draft Genome Sequence of Burkholderia andropogonis type strain ICMP2807, isolated from Sorghum bicolor.</title>
        <authorList>
            <person name="Lopes-Santos L."/>
            <person name="Castro D.B."/>
            <person name="Ottoboni L.M."/>
            <person name="Park D."/>
            <person name="Weirc B.S."/>
            <person name="Destefano S.A."/>
        </authorList>
    </citation>
    <scope>NUCLEOTIDE SEQUENCE [LARGE SCALE GENOMIC DNA]</scope>
    <source>
        <strain evidence="1 2">ICMP2807</strain>
    </source>
</reference>
<sequence length="349" mass="38086">MPTATLSNGRYTIALSLYGTDPALATRLRHFLTPYFSDVDGAIPEIDLRLSLHDASAFEQRWIDACVSQVTIRETDAPGFTLRVLTNQGAPLQYAWDANLRVGYRIDKSRRSVDFYGEQNAFIHLIELVRYYGLLVEQAKGSAIMHASAVVERHGGNVIAIGGVKGAGKTTTMLDLVQSGDYLYFSGDKLLLDMVDGRIRARGWPDYPHIGIGTLRSHPRLAERLGLGAVAADHTIADTAKRLCVPETMRAALDAWPSGSGLLSTVILPDVSAPGTLRTQSLDAATIEQALQAPGLFEWPHRFITSTWHRLLDPAYGALTDTVPPALVAALEQVEWLSRTGIPRQSVTA</sequence>
<dbReference type="RefSeq" id="WP_046154173.1">
    <property type="nucleotide sequence ID" value="NZ_CADFGU010000003.1"/>
</dbReference>
<dbReference type="PATRIC" id="fig|28092.6.peg.5565"/>
<accession>A0A0F5JU41</accession>
<organism evidence="1 2">
    <name type="scientific">Robbsia andropogonis</name>
    <dbReference type="NCBI Taxonomy" id="28092"/>
    <lineage>
        <taxon>Bacteria</taxon>
        <taxon>Pseudomonadati</taxon>
        <taxon>Pseudomonadota</taxon>
        <taxon>Betaproteobacteria</taxon>
        <taxon>Burkholderiales</taxon>
        <taxon>Burkholderiaceae</taxon>
        <taxon>Robbsia</taxon>
    </lineage>
</organism>
<dbReference type="InterPro" id="IPR027417">
    <property type="entry name" value="P-loop_NTPase"/>
</dbReference>
<evidence type="ECO:0000313" key="1">
    <source>
        <dbReference type="EMBL" id="KKB61363.1"/>
    </source>
</evidence>
<dbReference type="Gene3D" id="3.40.50.300">
    <property type="entry name" value="P-loop containing nucleotide triphosphate hydrolases"/>
    <property type="match status" value="1"/>
</dbReference>
<dbReference type="Proteomes" id="UP000033618">
    <property type="component" value="Unassembled WGS sequence"/>
</dbReference>
<proteinExistence type="predicted"/>
<dbReference type="EMBL" id="LAQU01000047">
    <property type="protein sequence ID" value="KKB61363.1"/>
    <property type="molecule type" value="Genomic_DNA"/>
</dbReference>
<dbReference type="OrthoDB" id="7041912at2"/>
<evidence type="ECO:0000313" key="2">
    <source>
        <dbReference type="Proteomes" id="UP000033618"/>
    </source>
</evidence>
<dbReference type="SUPFAM" id="SSF53795">
    <property type="entry name" value="PEP carboxykinase-like"/>
    <property type="match status" value="1"/>
</dbReference>